<dbReference type="EMBL" id="DVMJ01000057">
    <property type="protein sequence ID" value="HIU13777.1"/>
    <property type="molecule type" value="Genomic_DNA"/>
</dbReference>
<name>A0A9D1HPY0_9FIRM</name>
<comment type="caution">
    <text evidence="1">The sequence shown here is derived from an EMBL/GenBank/DDBJ whole genome shotgun (WGS) entry which is preliminary data.</text>
</comment>
<proteinExistence type="predicted"/>
<gene>
    <name evidence="1" type="ORF">IAD15_06875</name>
</gene>
<dbReference type="Proteomes" id="UP000824175">
    <property type="component" value="Unassembled WGS sequence"/>
</dbReference>
<reference evidence="1" key="1">
    <citation type="submission" date="2020-10" db="EMBL/GenBank/DDBJ databases">
        <authorList>
            <person name="Gilroy R."/>
        </authorList>
    </citation>
    <scope>NUCLEOTIDE SEQUENCE</scope>
    <source>
        <strain evidence="1">CHK195-11698</strain>
    </source>
</reference>
<dbReference type="AlphaFoldDB" id="A0A9D1HPY0"/>
<evidence type="ECO:0000313" key="2">
    <source>
        <dbReference type="Proteomes" id="UP000824175"/>
    </source>
</evidence>
<sequence>MADKVRLEHLCESIAKAERLILVGSDEMIAASLRFQGDFVVMGKTVLKDSMYPGNRFTPKSSDLVLIFSMTGRIFELSYGLLASLQSEEPEIYMCGHYNFLESEQFFLPIPEAVDEVVENMILDYYLTRITYHYAARYGHDC</sequence>
<protein>
    <submittedName>
        <fullName evidence="1">Uncharacterized protein</fullName>
    </submittedName>
</protein>
<reference evidence="1" key="2">
    <citation type="journal article" date="2021" name="PeerJ">
        <title>Extensive microbial diversity within the chicken gut microbiome revealed by metagenomics and culture.</title>
        <authorList>
            <person name="Gilroy R."/>
            <person name="Ravi A."/>
            <person name="Getino M."/>
            <person name="Pursley I."/>
            <person name="Horton D.L."/>
            <person name="Alikhan N.F."/>
            <person name="Baker D."/>
            <person name="Gharbi K."/>
            <person name="Hall N."/>
            <person name="Watson M."/>
            <person name="Adriaenssens E.M."/>
            <person name="Foster-Nyarko E."/>
            <person name="Jarju S."/>
            <person name="Secka A."/>
            <person name="Antonio M."/>
            <person name="Oren A."/>
            <person name="Chaudhuri R.R."/>
            <person name="La Ragione R."/>
            <person name="Hildebrand F."/>
            <person name="Pallen M.J."/>
        </authorList>
    </citation>
    <scope>NUCLEOTIDE SEQUENCE</scope>
    <source>
        <strain evidence="1">CHK195-11698</strain>
    </source>
</reference>
<evidence type="ECO:0000313" key="1">
    <source>
        <dbReference type="EMBL" id="HIU13777.1"/>
    </source>
</evidence>
<organism evidence="1 2">
    <name type="scientific">Candidatus Fimiplasma intestinipullorum</name>
    <dbReference type="NCBI Taxonomy" id="2840825"/>
    <lineage>
        <taxon>Bacteria</taxon>
        <taxon>Bacillati</taxon>
        <taxon>Bacillota</taxon>
        <taxon>Clostridia</taxon>
        <taxon>Eubacteriales</taxon>
        <taxon>Candidatus Fimiplasma</taxon>
    </lineage>
</organism>
<accession>A0A9D1HPY0</accession>